<dbReference type="KEGG" id="dfi:AXF13_06810"/>
<dbReference type="Proteomes" id="UP000069241">
    <property type="component" value="Chromosome"/>
</dbReference>
<keyword evidence="3" id="KW-1185">Reference proteome</keyword>
<evidence type="ECO:0000313" key="3">
    <source>
        <dbReference type="Proteomes" id="UP000069241"/>
    </source>
</evidence>
<dbReference type="AlphaFoldDB" id="A0A0X8JJH1"/>
<dbReference type="RefSeq" id="WP_062252160.1">
    <property type="nucleotide sequence ID" value="NZ_CP014229.1"/>
</dbReference>
<evidence type="ECO:0000256" key="1">
    <source>
        <dbReference type="SAM" id="Coils"/>
    </source>
</evidence>
<keyword evidence="1" id="KW-0175">Coiled coil</keyword>
<accession>A0A0X8JJH1</accession>
<dbReference type="EMBL" id="CP014229">
    <property type="protein sequence ID" value="AMD89846.1"/>
    <property type="molecule type" value="Genomic_DNA"/>
</dbReference>
<feature type="coiled-coil region" evidence="1">
    <location>
        <begin position="215"/>
        <end position="277"/>
    </location>
</feature>
<sequence length="365" mass="39912">MAQARTEEQCAVLNFDATPEAEQAAVESWAGDMKIETAQPRRGRKPIVGRPAAMGSVNAEVVEAAQAAAPAIAEIRANTVSMPKAELAQSLSLAQGLGMFQAFDLMNQFSGLARLKWLSERKQSGDYKGVTVMDRQGQSCTLNTFEDLCSYIGPSRRKVDEDLQNLALLGEDFMSTAESLGLGYRDLRLLRKGIAQLPPEERQAILDEVQSAEGPEELKDRLADLRTELAEVKAKTHELSATLKAKEEVSKKKSAQLEELETRLERLDSMLPDEKVRALDEINAKARADVDKACQDAFVAAIALCSQCAAVFRDERSSEDACAYIHERVSLLMNNIADAVLGAGVDVDLRQRFEIPGDDDPADLA</sequence>
<protein>
    <submittedName>
        <fullName evidence="2">Uncharacterized protein</fullName>
    </submittedName>
</protein>
<dbReference type="InterPro" id="IPR027417">
    <property type="entry name" value="P-loop_NTPase"/>
</dbReference>
<organism evidence="2 3">
    <name type="scientific">Desulfovibrio fairfieldensis</name>
    <dbReference type="NCBI Taxonomy" id="44742"/>
    <lineage>
        <taxon>Bacteria</taxon>
        <taxon>Pseudomonadati</taxon>
        <taxon>Thermodesulfobacteriota</taxon>
        <taxon>Desulfovibrionia</taxon>
        <taxon>Desulfovibrionales</taxon>
        <taxon>Desulfovibrionaceae</taxon>
        <taxon>Desulfovibrio</taxon>
    </lineage>
</organism>
<dbReference type="Gene3D" id="3.40.50.300">
    <property type="entry name" value="P-loop containing nucleotide triphosphate hydrolases"/>
    <property type="match status" value="1"/>
</dbReference>
<gene>
    <name evidence="2" type="ORF">AXF13_06810</name>
</gene>
<reference evidence="3" key="1">
    <citation type="submission" date="2016-02" db="EMBL/GenBank/DDBJ databases">
        <authorList>
            <person name="Holder M.E."/>
            <person name="Ajami N.J."/>
            <person name="Petrosino J.F."/>
        </authorList>
    </citation>
    <scope>NUCLEOTIDE SEQUENCE [LARGE SCALE GENOMIC DNA]</scope>
    <source>
        <strain evidence="3">CCUG 45958</strain>
    </source>
</reference>
<proteinExistence type="predicted"/>
<evidence type="ECO:0000313" key="2">
    <source>
        <dbReference type="EMBL" id="AMD89846.1"/>
    </source>
</evidence>
<name>A0A0X8JJH1_9BACT</name>
<dbReference type="STRING" id="44742.AXF13_06810"/>